<feature type="region of interest" description="Disordered" evidence="9">
    <location>
        <begin position="861"/>
        <end position="880"/>
    </location>
</feature>
<dbReference type="NCBIfam" id="TIGR01063">
    <property type="entry name" value="gyrA"/>
    <property type="match status" value="1"/>
</dbReference>
<dbReference type="InterPro" id="IPR013757">
    <property type="entry name" value="Topo_IIA_A_a_sf"/>
</dbReference>
<keyword evidence="6 7" id="KW-0413">Isomerase</keyword>
<dbReference type="InterPro" id="IPR013760">
    <property type="entry name" value="Topo_IIA-like_dom_sf"/>
</dbReference>
<feature type="coiled-coil region" evidence="8">
    <location>
        <begin position="468"/>
        <end position="505"/>
    </location>
</feature>
<evidence type="ECO:0000256" key="4">
    <source>
        <dbReference type="ARBA" id="ARBA00023029"/>
    </source>
</evidence>
<dbReference type="SUPFAM" id="SSF101904">
    <property type="entry name" value="GyrA/ParC C-terminal domain-like"/>
    <property type="match status" value="1"/>
</dbReference>
<dbReference type="AlphaFoldDB" id="D8S9B4"/>
<keyword evidence="12" id="KW-1185">Reference proteome</keyword>
<feature type="domain" description="Topo IIA-type catalytic" evidence="10">
    <location>
        <begin position="48"/>
        <end position="527"/>
    </location>
</feature>
<evidence type="ECO:0000256" key="2">
    <source>
        <dbReference type="ARBA" id="ARBA00008263"/>
    </source>
</evidence>
<dbReference type="Pfam" id="PF03989">
    <property type="entry name" value="DNA_gyraseA_C"/>
    <property type="match status" value="6"/>
</dbReference>
<dbReference type="GO" id="GO:0009330">
    <property type="term" value="C:DNA topoisomerase type II (double strand cut, ATP-hydrolyzing) complex"/>
    <property type="evidence" value="ECO:0000318"/>
    <property type="project" value="GO_Central"/>
</dbReference>
<dbReference type="Proteomes" id="UP000001514">
    <property type="component" value="Unassembled WGS sequence"/>
</dbReference>
<dbReference type="InterPro" id="IPR035516">
    <property type="entry name" value="Gyrase/topoIV_suA_C"/>
</dbReference>
<keyword evidence="8" id="KW-0175">Coiled coil</keyword>
<evidence type="ECO:0000256" key="9">
    <source>
        <dbReference type="SAM" id="MobiDB-lite"/>
    </source>
</evidence>
<dbReference type="PANTHER" id="PTHR43493">
    <property type="entry name" value="DNA GYRASE/TOPOISOMERASE SUBUNIT A"/>
    <property type="match status" value="1"/>
</dbReference>
<comment type="catalytic activity">
    <reaction evidence="1 7">
        <text>ATP-dependent breakage, passage and rejoining of double-stranded DNA.</text>
        <dbReference type="EC" id="5.6.2.2"/>
    </reaction>
</comment>
<dbReference type="Pfam" id="PF00521">
    <property type="entry name" value="DNA_topoisoIV"/>
    <property type="match status" value="1"/>
</dbReference>
<dbReference type="Gene3D" id="1.10.268.10">
    <property type="entry name" value="Topoisomerase, domain 3"/>
    <property type="match status" value="1"/>
</dbReference>
<dbReference type="GO" id="GO:0006265">
    <property type="term" value="P:DNA topological change"/>
    <property type="evidence" value="ECO:0000318"/>
    <property type="project" value="GO_Central"/>
</dbReference>
<dbReference type="Gene3D" id="2.120.10.90">
    <property type="entry name" value="DNA gyrase/topoisomerase IV, subunit A, C-terminal"/>
    <property type="match status" value="1"/>
</dbReference>
<keyword evidence="5 7" id="KW-0238">DNA-binding</keyword>
<dbReference type="eggNOG" id="KOG0355">
    <property type="taxonomic scope" value="Eukaryota"/>
</dbReference>
<evidence type="ECO:0000256" key="3">
    <source>
        <dbReference type="ARBA" id="ARBA00012895"/>
    </source>
</evidence>
<dbReference type="FunCoup" id="D8S9B4">
    <property type="interactions" value="855"/>
</dbReference>
<dbReference type="GO" id="GO:0005524">
    <property type="term" value="F:ATP binding"/>
    <property type="evidence" value="ECO:0000318"/>
    <property type="project" value="GO_Central"/>
</dbReference>
<evidence type="ECO:0000256" key="6">
    <source>
        <dbReference type="ARBA" id="ARBA00023235"/>
    </source>
</evidence>
<dbReference type="InterPro" id="IPR013758">
    <property type="entry name" value="Topo_IIA_A/C_ab"/>
</dbReference>
<dbReference type="GO" id="GO:0003677">
    <property type="term" value="F:DNA binding"/>
    <property type="evidence" value="ECO:0000318"/>
    <property type="project" value="GO_Central"/>
</dbReference>
<dbReference type="FunFam" id="1.10.268.10:FF:000001">
    <property type="entry name" value="DNA gyrase subunit A"/>
    <property type="match status" value="1"/>
</dbReference>
<dbReference type="HOGENOM" id="CLU_002977_6_1_1"/>
<dbReference type="GO" id="GO:0005737">
    <property type="term" value="C:cytoplasm"/>
    <property type="evidence" value="ECO:0000318"/>
    <property type="project" value="GO_Central"/>
</dbReference>
<evidence type="ECO:0000256" key="8">
    <source>
        <dbReference type="SAM" id="Coils"/>
    </source>
</evidence>
<evidence type="ECO:0000313" key="12">
    <source>
        <dbReference type="Proteomes" id="UP000001514"/>
    </source>
</evidence>
<organism evidence="12">
    <name type="scientific">Selaginella moellendorffii</name>
    <name type="common">Spikemoss</name>
    <dbReference type="NCBI Taxonomy" id="88036"/>
    <lineage>
        <taxon>Eukaryota</taxon>
        <taxon>Viridiplantae</taxon>
        <taxon>Streptophyta</taxon>
        <taxon>Embryophyta</taxon>
        <taxon>Tracheophyta</taxon>
        <taxon>Lycopodiopsida</taxon>
        <taxon>Selaginellales</taxon>
        <taxon>Selaginellaceae</taxon>
        <taxon>Selaginella</taxon>
    </lineage>
</organism>
<dbReference type="OMA" id="FRCESIE"/>
<dbReference type="Gene3D" id="3.30.1360.40">
    <property type="match status" value="1"/>
</dbReference>
<dbReference type="Gramene" id="EFJ18784">
    <property type="protein sequence ID" value="EFJ18784"/>
    <property type="gene ID" value="SELMODRAFT_111960"/>
</dbReference>
<dbReference type="InterPro" id="IPR002205">
    <property type="entry name" value="Topo_IIA_dom_A"/>
</dbReference>
<name>D8S9B4_SELML</name>
<dbReference type="PANTHER" id="PTHR43493:SF5">
    <property type="entry name" value="DNA GYRASE SUBUNIT A, CHLOROPLASTIC_MITOCHONDRIAL"/>
    <property type="match status" value="1"/>
</dbReference>
<sequence>MERKAAATGDGGAAVAVHNDRTLLVELHKEASESYLSYAMSVIVGRALPDVRDGLKPVHRRILYAMNELGLASKKPHRKCARVVGEVLGKFHPHGDTAVYDALVRLAQASYTLFSSSFISFSLRSPLISGHGNFGSLDGDPAAAMRYTECRLHPLSEAMLLADLDLDTVDFIPNFDGSQKEPVVMPARLPNVLINGASGIAVGMATNIPPHNLSEVVDALCALIKNPNATVEELMEHLPGPDFPTGGQILGISGIADAFRTGRGTITVRGKADFEELEGKISRSAIVITEIPYGTNKSTLVAKIAELVNSKMLEGVSDIRDESDRAGMRIVVELKRGAVAAVVLNNLYKHTALQSRFSYNLVGILNKEPEVFSIKRLLEIFLDFRCSVVQRRAQCELTRAEARDHLLEGFLKGLDKLDDVVKVLKSAKDSASAMQALQKDFGLSAAQAEALLGMPLRRITSLERNKILEEHNSLLAQASDLRELLSNKQRVLKVVEKEALALKNEFGSPRRTVLEEYGDGRIDNIDVIPNNESFLTLSEKGYIKRMQPDTFLAQRRGTTGKSGAKMKSNDGMVDSFMCRNHDHVLVFSERGVVYSFRAYQVPECSRTSTGVPIIQVLSIPAGERITSIFPLSEFREDHFLVMLTSKGYIKRTELPAFSSIRPQGIVAIQLMEGDELKWVRLATQSDRIFIGSRNGMAMQAPCEFRSMRRGARGLRAMRIKEGDEIAAIDIVPGSVWKESPTLLCTHVLCNRSKASEAPWLLFVSENGMAKRVPITSFPRHGLNKVGVIGCKFVPGDRLASMFVVGTSVSDGESNEEIVVGTQGGIFNRFKVREISIKSRMGRGIKLMKLDVDDKVKSVSVVAASDSPAHDEPPSDSSQES</sequence>
<evidence type="ECO:0000256" key="7">
    <source>
        <dbReference type="PROSITE-ProRule" id="PRU01384"/>
    </source>
</evidence>
<feature type="active site" description="O-(5'-phospho-DNA)-tyrosine intermediate" evidence="7">
    <location>
        <position position="147"/>
    </location>
</feature>
<accession>D8S9B4</accession>
<dbReference type="CDD" id="cd00187">
    <property type="entry name" value="TOP4c"/>
    <property type="match status" value="1"/>
</dbReference>
<evidence type="ECO:0000313" key="11">
    <source>
        <dbReference type="EMBL" id="EFJ18784.1"/>
    </source>
</evidence>
<dbReference type="NCBIfam" id="NF004043">
    <property type="entry name" value="PRK05560.1"/>
    <property type="match status" value="1"/>
</dbReference>
<dbReference type="InterPro" id="IPR006691">
    <property type="entry name" value="GyrA/parC_rep"/>
</dbReference>
<protein>
    <recommendedName>
        <fullName evidence="3">DNA topoisomerase (ATP-hydrolyzing)</fullName>
        <ecNumber evidence="3">5.6.2.2</ecNumber>
    </recommendedName>
</protein>
<dbReference type="SMART" id="SM00434">
    <property type="entry name" value="TOP4c"/>
    <property type="match status" value="1"/>
</dbReference>
<evidence type="ECO:0000259" key="10">
    <source>
        <dbReference type="PROSITE" id="PS52040"/>
    </source>
</evidence>
<dbReference type="Gene3D" id="3.90.199.10">
    <property type="entry name" value="Topoisomerase II, domain 5"/>
    <property type="match status" value="1"/>
</dbReference>
<proteinExistence type="inferred from homology"/>
<gene>
    <name evidence="11" type="ORF">SELMODRAFT_111960</name>
</gene>
<dbReference type="PROSITE" id="PS52040">
    <property type="entry name" value="TOPO_IIA"/>
    <property type="match status" value="1"/>
</dbReference>
<keyword evidence="4 7" id="KW-0799">Topoisomerase</keyword>
<dbReference type="EC" id="5.6.2.2" evidence="3"/>
<dbReference type="FunFam" id="3.30.1360.40:FF:000002">
    <property type="entry name" value="DNA gyrase subunit A"/>
    <property type="match status" value="1"/>
</dbReference>
<reference evidence="11 12" key="1">
    <citation type="journal article" date="2011" name="Science">
        <title>The Selaginella genome identifies genetic changes associated with the evolution of vascular plants.</title>
        <authorList>
            <person name="Banks J.A."/>
            <person name="Nishiyama T."/>
            <person name="Hasebe M."/>
            <person name="Bowman J.L."/>
            <person name="Gribskov M."/>
            <person name="dePamphilis C."/>
            <person name="Albert V.A."/>
            <person name="Aono N."/>
            <person name="Aoyama T."/>
            <person name="Ambrose B.A."/>
            <person name="Ashton N.W."/>
            <person name="Axtell M.J."/>
            <person name="Barker E."/>
            <person name="Barker M.S."/>
            <person name="Bennetzen J.L."/>
            <person name="Bonawitz N.D."/>
            <person name="Chapple C."/>
            <person name="Cheng C."/>
            <person name="Correa L.G."/>
            <person name="Dacre M."/>
            <person name="DeBarry J."/>
            <person name="Dreyer I."/>
            <person name="Elias M."/>
            <person name="Engstrom E.M."/>
            <person name="Estelle M."/>
            <person name="Feng L."/>
            <person name="Finet C."/>
            <person name="Floyd S.K."/>
            <person name="Frommer W.B."/>
            <person name="Fujita T."/>
            <person name="Gramzow L."/>
            <person name="Gutensohn M."/>
            <person name="Harholt J."/>
            <person name="Hattori M."/>
            <person name="Heyl A."/>
            <person name="Hirai T."/>
            <person name="Hiwatashi Y."/>
            <person name="Ishikawa M."/>
            <person name="Iwata M."/>
            <person name="Karol K.G."/>
            <person name="Koehler B."/>
            <person name="Kolukisaoglu U."/>
            <person name="Kubo M."/>
            <person name="Kurata T."/>
            <person name="Lalonde S."/>
            <person name="Li K."/>
            <person name="Li Y."/>
            <person name="Litt A."/>
            <person name="Lyons E."/>
            <person name="Manning G."/>
            <person name="Maruyama T."/>
            <person name="Michael T.P."/>
            <person name="Mikami K."/>
            <person name="Miyazaki S."/>
            <person name="Morinaga S."/>
            <person name="Murata T."/>
            <person name="Mueller-Roeber B."/>
            <person name="Nelson D.R."/>
            <person name="Obara M."/>
            <person name="Oguri Y."/>
            <person name="Olmstead R.G."/>
            <person name="Onodera N."/>
            <person name="Petersen B.L."/>
            <person name="Pils B."/>
            <person name="Prigge M."/>
            <person name="Rensing S.A."/>
            <person name="Riano-Pachon D.M."/>
            <person name="Roberts A.W."/>
            <person name="Sato Y."/>
            <person name="Scheller H.V."/>
            <person name="Schulz B."/>
            <person name="Schulz C."/>
            <person name="Shakirov E.V."/>
            <person name="Shibagaki N."/>
            <person name="Shinohara N."/>
            <person name="Shippen D.E."/>
            <person name="Soerensen I."/>
            <person name="Sotooka R."/>
            <person name="Sugimoto N."/>
            <person name="Sugita M."/>
            <person name="Sumikawa N."/>
            <person name="Tanurdzic M."/>
            <person name="Theissen G."/>
            <person name="Ulvskov P."/>
            <person name="Wakazuki S."/>
            <person name="Weng J.K."/>
            <person name="Willats W.W."/>
            <person name="Wipf D."/>
            <person name="Wolf P.G."/>
            <person name="Yang L."/>
            <person name="Zimmer A.D."/>
            <person name="Zhu Q."/>
            <person name="Mitros T."/>
            <person name="Hellsten U."/>
            <person name="Loque D."/>
            <person name="Otillar R."/>
            <person name="Salamov A."/>
            <person name="Schmutz J."/>
            <person name="Shapiro H."/>
            <person name="Lindquist E."/>
            <person name="Lucas S."/>
            <person name="Rokhsar D."/>
            <person name="Grigoriev I.V."/>
        </authorList>
    </citation>
    <scope>NUCLEOTIDE SEQUENCE [LARGE SCALE GENOMIC DNA]</scope>
</reference>
<dbReference type="InParanoid" id="D8S9B4"/>
<dbReference type="GO" id="GO:0003918">
    <property type="term" value="F:DNA topoisomerase type II (double strand cut, ATP-hydrolyzing) activity"/>
    <property type="evidence" value="ECO:0007669"/>
    <property type="project" value="UniProtKB-EC"/>
</dbReference>
<dbReference type="NCBIfam" id="NF004044">
    <property type="entry name" value="PRK05561.1"/>
    <property type="match status" value="1"/>
</dbReference>
<evidence type="ECO:0000256" key="1">
    <source>
        <dbReference type="ARBA" id="ARBA00000185"/>
    </source>
</evidence>
<dbReference type="SUPFAM" id="SSF56719">
    <property type="entry name" value="Type II DNA topoisomerase"/>
    <property type="match status" value="1"/>
</dbReference>
<dbReference type="KEGG" id="smo:SELMODRAFT_111960"/>
<dbReference type="InterPro" id="IPR050220">
    <property type="entry name" value="Type_II_DNA_Topoisomerases"/>
</dbReference>
<evidence type="ECO:0000256" key="5">
    <source>
        <dbReference type="ARBA" id="ARBA00023125"/>
    </source>
</evidence>
<dbReference type="EMBL" id="GL377608">
    <property type="protein sequence ID" value="EFJ18784.1"/>
    <property type="molecule type" value="Genomic_DNA"/>
</dbReference>
<dbReference type="STRING" id="88036.D8S9B4"/>
<comment type="similarity">
    <text evidence="2">Belongs to the type II topoisomerase GyrA/ParC subunit family.</text>
</comment>